<dbReference type="Proteomes" id="UP000292665">
    <property type="component" value="Unassembled WGS sequence"/>
</dbReference>
<dbReference type="PANTHER" id="PTHR30487:SF0">
    <property type="entry name" value="PREPILIN LEADER PEPTIDASE_N-METHYLTRANSFERASE-RELATED"/>
    <property type="match status" value="1"/>
</dbReference>
<dbReference type="PANTHER" id="PTHR30487">
    <property type="entry name" value="TYPE 4 PREPILIN-LIKE PROTEINS LEADER PEPTIDE-PROCESSING ENZYME"/>
    <property type="match status" value="1"/>
</dbReference>
<dbReference type="Proteomes" id="UP000095787">
    <property type="component" value="Unassembled WGS sequence"/>
</dbReference>
<sequence length="157" mass="17602">MFREINVAGFVLKNGWVFCQITFLIYMIILAVMDIKRRQVHLGFLLSGIIWVILSVICERTVSTGEIIAGILAGAFFLLISKLTKESFGYGDSILIVIMGAFLGFWSLMSVLFMAFFMAGLFSVIMLLKTKFHKKSKFPFIPFLMAAYAGGIILNGY</sequence>
<dbReference type="EMBL" id="CYZO01000002">
    <property type="protein sequence ID" value="CUN56269.1"/>
    <property type="molecule type" value="Genomic_DNA"/>
</dbReference>
<evidence type="ECO:0000256" key="1">
    <source>
        <dbReference type="ARBA" id="ARBA00005801"/>
    </source>
</evidence>
<feature type="domain" description="Prepilin type IV endopeptidase peptidase" evidence="3">
    <location>
        <begin position="22"/>
        <end position="123"/>
    </location>
</feature>
<dbReference type="GO" id="GO:0005886">
    <property type="term" value="C:plasma membrane"/>
    <property type="evidence" value="ECO:0007669"/>
    <property type="project" value="TreeGrafter"/>
</dbReference>
<evidence type="ECO:0000313" key="7">
    <source>
        <dbReference type="Proteomes" id="UP000292665"/>
    </source>
</evidence>
<reference evidence="5 7" key="2">
    <citation type="journal article" date="2019" name="Science, e1252229">
        <title>Invertible promoters mediate bacterial phase variation, antibiotic resistance, and host adaptation in the gut.</title>
        <authorList>
            <person name="Jiang X."/>
            <person name="Hall A.B."/>
            <person name="Arthur T.D."/>
            <person name="Plichta D.R."/>
            <person name="Covington C.T."/>
            <person name="Poyet M."/>
            <person name="Crothers J."/>
            <person name="Moses P.L."/>
            <person name="Tolonen A.C."/>
            <person name="Vlamakis H."/>
            <person name="Alm E.J."/>
            <person name="Xavier R.J."/>
        </authorList>
    </citation>
    <scope>NUCLEOTIDE SEQUENCE [LARGE SCALE GENOMIC DNA]</scope>
    <source>
        <strain evidence="7">aa_0143</strain>
        <strain evidence="5">Aa_0143</strain>
    </source>
</reference>
<keyword evidence="2" id="KW-0472">Membrane</keyword>
<organism evidence="4 6">
    <name type="scientific">[Ruminococcus] torques</name>
    <dbReference type="NCBI Taxonomy" id="33039"/>
    <lineage>
        <taxon>Bacteria</taxon>
        <taxon>Bacillati</taxon>
        <taxon>Bacillota</taxon>
        <taxon>Clostridia</taxon>
        <taxon>Lachnospirales</taxon>
        <taxon>Lachnospiraceae</taxon>
        <taxon>Mediterraneibacter</taxon>
    </lineage>
</organism>
<dbReference type="Gene3D" id="1.20.120.1220">
    <property type="match status" value="1"/>
</dbReference>
<feature type="transmembrane region" description="Helical" evidence="2">
    <location>
        <begin position="87"/>
        <end position="105"/>
    </location>
</feature>
<dbReference type="RefSeq" id="WP_004847706.1">
    <property type="nucleotide sequence ID" value="NZ_CATXVX010000013.1"/>
</dbReference>
<dbReference type="EMBL" id="RCYR01000015">
    <property type="protein sequence ID" value="RYS79341.1"/>
    <property type="molecule type" value="Genomic_DNA"/>
</dbReference>
<evidence type="ECO:0000313" key="6">
    <source>
        <dbReference type="Proteomes" id="UP000095787"/>
    </source>
</evidence>
<reference evidence="4 6" key="1">
    <citation type="submission" date="2015-09" db="EMBL/GenBank/DDBJ databases">
        <authorList>
            <consortium name="Pathogen Informatics"/>
        </authorList>
    </citation>
    <scope>NUCLEOTIDE SEQUENCE [LARGE SCALE GENOMIC DNA]</scope>
    <source>
        <strain evidence="4 6">2789STDY5834841</strain>
    </source>
</reference>
<accession>A0A173XXD5</accession>
<feature type="transmembrane region" description="Helical" evidence="2">
    <location>
        <begin position="40"/>
        <end position="57"/>
    </location>
</feature>
<keyword evidence="2" id="KW-1133">Transmembrane helix</keyword>
<proteinExistence type="inferred from homology"/>
<comment type="similarity">
    <text evidence="1">Belongs to the peptidase A24 family.</text>
</comment>
<dbReference type="InterPro" id="IPR050882">
    <property type="entry name" value="Prepilin_peptidase/N-MTase"/>
</dbReference>
<feature type="transmembrane region" description="Helical" evidence="2">
    <location>
        <begin position="63"/>
        <end position="80"/>
    </location>
</feature>
<name>A0A173XXD5_9FIRM</name>
<evidence type="ECO:0000256" key="2">
    <source>
        <dbReference type="SAM" id="Phobius"/>
    </source>
</evidence>
<evidence type="ECO:0000313" key="5">
    <source>
        <dbReference type="EMBL" id="RYS79341.1"/>
    </source>
</evidence>
<protein>
    <submittedName>
        <fullName evidence="5">Prepilin peptidase</fullName>
    </submittedName>
    <submittedName>
        <fullName evidence="4">Type IV leader peptidase family</fullName>
    </submittedName>
</protein>
<dbReference type="GO" id="GO:0006465">
    <property type="term" value="P:signal peptide processing"/>
    <property type="evidence" value="ECO:0007669"/>
    <property type="project" value="TreeGrafter"/>
</dbReference>
<feature type="transmembrane region" description="Helical" evidence="2">
    <location>
        <begin position="140"/>
        <end position="156"/>
    </location>
</feature>
<dbReference type="AlphaFoldDB" id="A0A173XXD5"/>
<evidence type="ECO:0000259" key="3">
    <source>
        <dbReference type="Pfam" id="PF01478"/>
    </source>
</evidence>
<dbReference type="InterPro" id="IPR000045">
    <property type="entry name" value="Prepilin_IV_endopep_pep"/>
</dbReference>
<feature type="transmembrane region" description="Helical" evidence="2">
    <location>
        <begin position="15"/>
        <end position="33"/>
    </location>
</feature>
<gene>
    <name evidence="5" type="ORF">EAI93_08740</name>
    <name evidence="4" type="ORF">ERS852456_00233</name>
</gene>
<keyword evidence="2" id="KW-0812">Transmembrane</keyword>
<evidence type="ECO:0000313" key="4">
    <source>
        <dbReference type="EMBL" id="CUN56269.1"/>
    </source>
</evidence>
<dbReference type="GeneID" id="97327859"/>
<dbReference type="GO" id="GO:0004190">
    <property type="term" value="F:aspartic-type endopeptidase activity"/>
    <property type="evidence" value="ECO:0007669"/>
    <property type="project" value="InterPro"/>
</dbReference>
<dbReference type="Pfam" id="PF01478">
    <property type="entry name" value="Peptidase_A24"/>
    <property type="match status" value="1"/>
</dbReference>